<protein>
    <recommendedName>
        <fullName evidence="12">Methylenetetrahydrofolate reductase</fullName>
        <ecNumber evidence="12">1.5.1.54</ecNumber>
    </recommendedName>
</protein>
<evidence type="ECO:0000256" key="8">
    <source>
        <dbReference type="ARBA" id="ARBA00023027"/>
    </source>
</evidence>
<evidence type="ECO:0000313" key="14">
    <source>
        <dbReference type="Proteomes" id="UP000294887"/>
    </source>
</evidence>
<evidence type="ECO:0000256" key="12">
    <source>
        <dbReference type="RuleBase" id="RU003862"/>
    </source>
</evidence>
<evidence type="ECO:0000256" key="2">
    <source>
        <dbReference type="ARBA" id="ARBA00004777"/>
    </source>
</evidence>
<keyword evidence="4" id="KW-0028">Amino-acid biosynthesis</keyword>
<dbReference type="Proteomes" id="UP000294887">
    <property type="component" value="Unassembled WGS sequence"/>
</dbReference>
<keyword evidence="14" id="KW-1185">Reference proteome</keyword>
<dbReference type="InterPro" id="IPR003171">
    <property type="entry name" value="Mehydrof_redctse-like"/>
</dbReference>
<dbReference type="PANTHER" id="PTHR45754:SF3">
    <property type="entry name" value="METHYLENETETRAHYDROFOLATE REDUCTASE (NADPH)"/>
    <property type="match status" value="1"/>
</dbReference>
<organism evidence="13 14">
    <name type="scientific">Cocleimonas flava</name>
    <dbReference type="NCBI Taxonomy" id="634765"/>
    <lineage>
        <taxon>Bacteria</taxon>
        <taxon>Pseudomonadati</taxon>
        <taxon>Pseudomonadota</taxon>
        <taxon>Gammaproteobacteria</taxon>
        <taxon>Thiotrichales</taxon>
        <taxon>Thiotrichaceae</taxon>
        <taxon>Cocleimonas</taxon>
    </lineage>
</organism>
<dbReference type="AlphaFoldDB" id="A0A4R1F570"/>
<dbReference type="InterPro" id="IPR004620">
    <property type="entry name" value="MTHF_reductase_bac"/>
</dbReference>
<evidence type="ECO:0000256" key="10">
    <source>
        <dbReference type="ARBA" id="ARBA00034478"/>
    </source>
</evidence>
<keyword evidence="6 12" id="KW-0274">FAD</keyword>
<dbReference type="GO" id="GO:0009086">
    <property type="term" value="P:methionine biosynthetic process"/>
    <property type="evidence" value="ECO:0007669"/>
    <property type="project" value="UniProtKB-KW"/>
</dbReference>
<comment type="pathway">
    <text evidence="2 12">One-carbon metabolism; tetrahydrofolate interconversion.</text>
</comment>
<reference evidence="13 14" key="1">
    <citation type="submission" date="2019-03" db="EMBL/GenBank/DDBJ databases">
        <title>Genomic Encyclopedia of Type Strains, Phase IV (KMG-IV): sequencing the most valuable type-strain genomes for metagenomic binning, comparative biology and taxonomic classification.</title>
        <authorList>
            <person name="Goeker M."/>
        </authorList>
    </citation>
    <scope>NUCLEOTIDE SEQUENCE [LARGE SCALE GENOMIC DNA]</scope>
    <source>
        <strain evidence="13 14">DSM 24830</strain>
    </source>
</reference>
<evidence type="ECO:0000256" key="3">
    <source>
        <dbReference type="ARBA" id="ARBA00006743"/>
    </source>
</evidence>
<dbReference type="EC" id="1.5.1.54" evidence="12"/>
<evidence type="ECO:0000256" key="4">
    <source>
        <dbReference type="ARBA" id="ARBA00022605"/>
    </source>
</evidence>
<dbReference type="InterPro" id="IPR029041">
    <property type="entry name" value="FAD-linked_oxidoreductase-like"/>
</dbReference>
<dbReference type="GO" id="GO:0005829">
    <property type="term" value="C:cytosol"/>
    <property type="evidence" value="ECO:0007669"/>
    <property type="project" value="InterPro"/>
</dbReference>
<keyword evidence="9" id="KW-0486">Methionine biosynthesis</keyword>
<comment type="similarity">
    <text evidence="3 12">Belongs to the methylenetetrahydrofolate reductase family.</text>
</comment>
<dbReference type="CDD" id="cd00537">
    <property type="entry name" value="MTHFR"/>
    <property type="match status" value="1"/>
</dbReference>
<keyword evidence="7 12" id="KW-0560">Oxidoreductase</keyword>
<dbReference type="RefSeq" id="WP_131904672.1">
    <property type="nucleotide sequence ID" value="NZ_BAAAFU010000008.1"/>
</dbReference>
<evidence type="ECO:0000256" key="6">
    <source>
        <dbReference type="ARBA" id="ARBA00022827"/>
    </source>
</evidence>
<dbReference type="OrthoDB" id="9812555at2"/>
<comment type="caution">
    <text evidence="13">The sequence shown here is derived from an EMBL/GenBank/DDBJ whole genome shotgun (WGS) entry which is preliminary data.</text>
</comment>
<dbReference type="GO" id="GO:0106312">
    <property type="term" value="F:methylenetetrahydrofolate reductase (NADH) activity"/>
    <property type="evidence" value="ECO:0007669"/>
    <property type="project" value="UniProtKB-EC"/>
</dbReference>
<evidence type="ECO:0000256" key="5">
    <source>
        <dbReference type="ARBA" id="ARBA00022630"/>
    </source>
</evidence>
<evidence type="ECO:0000256" key="7">
    <source>
        <dbReference type="ARBA" id="ARBA00023002"/>
    </source>
</evidence>
<evidence type="ECO:0000313" key="13">
    <source>
        <dbReference type="EMBL" id="TCJ89013.1"/>
    </source>
</evidence>
<dbReference type="GO" id="GO:0071949">
    <property type="term" value="F:FAD binding"/>
    <property type="evidence" value="ECO:0007669"/>
    <property type="project" value="TreeGrafter"/>
</dbReference>
<comment type="catalytic activity">
    <reaction evidence="11">
        <text>(6S)-5-methyl-5,6,7,8-tetrahydrofolate + NAD(+) = (6R)-5,10-methylene-5,6,7,8-tetrahydrofolate + NADH + H(+)</text>
        <dbReference type="Rhea" id="RHEA:19821"/>
        <dbReference type="ChEBI" id="CHEBI:15378"/>
        <dbReference type="ChEBI" id="CHEBI:15636"/>
        <dbReference type="ChEBI" id="CHEBI:18608"/>
        <dbReference type="ChEBI" id="CHEBI:57540"/>
        <dbReference type="ChEBI" id="CHEBI:57945"/>
        <dbReference type="EC" id="1.5.1.54"/>
    </reaction>
    <physiologicalReaction direction="right-to-left" evidence="11">
        <dbReference type="Rhea" id="RHEA:19823"/>
    </physiologicalReaction>
</comment>
<dbReference type="EMBL" id="SMFQ01000002">
    <property type="protein sequence ID" value="TCJ89013.1"/>
    <property type="molecule type" value="Genomic_DNA"/>
</dbReference>
<dbReference type="PANTHER" id="PTHR45754">
    <property type="entry name" value="METHYLENETETRAHYDROFOLATE REDUCTASE"/>
    <property type="match status" value="1"/>
</dbReference>
<evidence type="ECO:0000256" key="11">
    <source>
        <dbReference type="ARBA" id="ARBA00048628"/>
    </source>
</evidence>
<keyword evidence="5 12" id="KW-0285">Flavoprotein</keyword>
<comment type="cofactor">
    <cofactor evidence="1 12">
        <name>FAD</name>
        <dbReference type="ChEBI" id="CHEBI:57692"/>
    </cofactor>
</comment>
<dbReference type="SUPFAM" id="SSF51730">
    <property type="entry name" value="FAD-linked oxidoreductase"/>
    <property type="match status" value="1"/>
</dbReference>
<proteinExistence type="inferred from homology"/>
<name>A0A4R1F570_9GAMM</name>
<evidence type="ECO:0000256" key="9">
    <source>
        <dbReference type="ARBA" id="ARBA00023167"/>
    </source>
</evidence>
<sequence length="280" mass="31478">MKDHSYSFEFFPPKTEVGVEKLSQVSKELSHYNPAFYSVTYGAGGTTQDATKGTVLSIQKETGIATAPHLSCIGSEKEQIRQMLNDYKDNGINRIVALRGDLPSGMFEIGDFHYANELVEFIRAETGDHFQIEIAAYPEKHPQAKNFDADIENFGRKAKAGADRAITQYFFNADAYFHFMDSLEKAQIDIPVMPGIMPITNFSQMARFSDAIGAEIPRWLRMRFESYGDDVESIQKLGNEFVTGMCERLLEQGVPGLHFYSMNRVEPSLAIWNNLGLSEA</sequence>
<dbReference type="Gene3D" id="3.20.20.220">
    <property type="match status" value="1"/>
</dbReference>
<dbReference type="Pfam" id="PF02219">
    <property type="entry name" value="MTHFR"/>
    <property type="match status" value="1"/>
</dbReference>
<dbReference type="GO" id="GO:0035999">
    <property type="term" value="P:tetrahydrofolate interconversion"/>
    <property type="evidence" value="ECO:0007669"/>
    <property type="project" value="UniProtKB-UniPathway"/>
</dbReference>
<dbReference type="NCBIfam" id="TIGR00676">
    <property type="entry name" value="fadh2"/>
    <property type="match status" value="1"/>
</dbReference>
<evidence type="ECO:0000256" key="1">
    <source>
        <dbReference type="ARBA" id="ARBA00001974"/>
    </source>
</evidence>
<dbReference type="UniPathway" id="UPA00193"/>
<gene>
    <name evidence="13" type="ORF">EV695_0874</name>
</gene>
<keyword evidence="8" id="KW-0520">NAD</keyword>
<accession>A0A4R1F570</accession>
<comment type="pathway">
    <text evidence="10">Amino-acid biosynthesis; L-methionine biosynthesis via de novo pathway.</text>
</comment>